<keyword evidence="1" id="KW-0342">GTP-binding</keyword>
<dbReference type="Proteomes" id="UP000504612">
    <property type="component" value="Unplaced"/>
</dbReference>
<dbReference type="KEGG" id="nss:113419487"/>
<dbReference type="GeneID" id="113419487"/>
<reference evidence="4" key="1">
    <citation type="submission" date="2025-08" db="UniProtKB">
        <authorList>
            <consortium name="RefSeq"/>
        </authorList>
    </citation>
    <scope>IDENTIFICATION</scope>
</reference>
<dbReference type="AlphaFoldDB" id="A0A6J1V210"/>
<dbReference type="Pfam" id="PF18078">
    <property type="entry name" value="Thioredoxin_11"/>
    <property type="match status" value="1"/>
</dbReference>
<dbReference type="SUPFAM" id="SSF52540">
    <property type="entry name" value="P-loop containing nucleoside triphosphate hydrolases"/>
    <property type="match status" value="1"/>
</dbReference>
<proteinExistence type="inferred from homology"/>
<keyword evidence="3" id="KW-1185">Reference proteome</keyword>
<evidence type="ECO:0000313" key="3">
    <source>
        <dbReference type="Proteomes" id="UP000504612"/>
    </source>
</evidence>
<dbReference type="RefSeq" id="XP_026534678.1">
    <property type="nucleotide sequence ID" value="XM_026678893.1"/>
</dbReference>
<evidence type="ECO:0000256" key="1">
    <source>
        <dbReference type="RuleBase" id="RU004560"/>
    </source>
</evidence>
<evidence type="ECO:0000259" key="2">
    <source>
        <dbReference type="PROSITE" id="PS50853"/>
    </source>
</evidence>
<dbReference type="Pfam" id="PF00735">
    <property type="entry name" value="Septin"/>
    <property type="match status" value="1"/>
</dbReference>
<sequence>MSVNPNMPPRSPTEIIASDSIDDKASALDVSGPIKTSFLGGLIDVRGSAEYLHDTKKSKQQARVTVQYKTTTKYEQLTMSHLGRQNVSYPEVFEHGTATHVVTAILYGAQAFFVFDQEVSSMETVKDIEQSLHATLRKEISIGGDIKVRLTEEEKENALKFRCKFHGDFSLQKNPVTFQDAMKVYETLPKMLGKDGKKAVPVRVWLYPLTKLDTRAAKVVREISLGLIFDAEKILEELSEIQVQSNDLAKNPMAETFPEIKQKIQEFKDLCKQHKQTFQKQLARMLPSIRGGGLEEGTLVDLLMSVNQSPFNSQSLHEFLDTKKREMNFVKSYLTILNNIEIISSKNGMEEIVLHPQNGYVVSFVFTSLHEEPFLLSLQDWLQEQFLPESAKSRRSTPGLKKGLSWFEDKEWTRNARQAAKSMKDFFSINQSSEKVRFVVASLPDVDNPGASTYLYEDGVLVNKNFELPSKPLTFLIFEVRHDSIQLKFQPAEYGRAAISSYLVEYNKVGEENWKTVRTEDAREMLLLKDLSPNTDFLFRYAACCKLGLSKFSDLSPPIKTLPTSPPEKLRTVTATSSVISVTWVSPSIVASGVVVKEYKVEYRTVEAGARKDQWTEKRTWRKREFYPIEGLKPQMMYRIRVLAMCDNGALGVPSEEVQVSTSLEEESVDNIPYQFLQKSYLVEDRQPLVFALTLEKVPSDASTSCLVYQLGKKNPEVPNKVILVMGATGCGKTTLINGMINYILGVQWENNFRFKLIHETTQRSEAGSRTSEVTAYVVNHQKGFRIPHSLTIIDTPGFGGTRDAEQDKLVEEQLLEFFSMPGGIDHVDAICLVAQASLAHLTRAQKRVFDSMLSMLGRDLNDNIRCLTTFVDAGTPPVLEVLKEADPPCDLDESGTPVHFKFNYSSFFAHQGRHNAAAERSWKMSTESMKNLFDSLNTVETKSLALAKDALERRQEREAALRRPPSFKVEPVQPKGFQISIDPLAYGMSPVSRYLVEYRIAGEENWKSLLTDVPKDQFTLEDVDFNLPYQFRCAAVTQLVLGQWSEKITCIHPWVKVLLVIFHLWGVMLISVS</sequence>
<name>A0A6J1V210_9SAUR</name>
<dbReference type="GO" id="GO:0005525">
    <property type="term" value="F:GTP binding"/>
    <property type="evidence" value="ECO:0007669"/>
    <property type="project" value="UniProtKB-KW"/>
</dbReference>
<gene>
    <name evidence="4" type="primary">LOC113419487</name>
</gene>
<feature type="domain" description="Fibronectin type-III" evidence="2">
    <location>
        <begin position="566"/>
        <end position="665"/>
    </location>
</feature>
<dbReference type="InterPro" id="IPR003961">
    <property type="entry name" value="FN3_dom"/>
</dbReference>
<dbReference type="Pfam" id="PF21109">
    <property type="entry name" value="Stonustoxin_helical"/>
    <property type="match status" value="1"/>
</dbReference>
<feature type="domain" description="Fibronectin type-III" evidence="2">
    <location>
        <begin position="469"/>
        <end position="564"/>
    </location>
</feature>
<dbReference type="PANTHER" id="PTHR31594">
    <property type="entry name" value="AIG1-TYPE G DOMAIN-CONTAINING PROTEIN"/>
    <property type="match status" value="1"/>
</dbReference>
<organism evidence="3 4">
    <name type="scientific">Notechis scutatus</name>
    <name type="common">mainland tiger snake</name>
    <dbReference type="NCBI Taxonomy" id="8663"/>
    <lineage>
        <taxon>Eukaryota</taxon>
        <taxon>Metazoa</taxon>
        <taxon>Chordata</taxon>
        <taxon>Craniata</taxon>
        <taxon>Vertebrata</taxon>
        <taxon>Euteleostomi</taxon>
        <taxon>Lepidosauria</taxon>
        <taxon>Squamata</taxon>
        <taxon>Bifurcata</taxon>
        <taxon>Unidentata</taxon>
        <taxon>Episquamata</taxon>
        <taxon>Toxicofera</taxon>
        <taxon>Serpentes</taxon>
        <taxon>Colubroidea</taxon>
        <taxon>Elapidae</taxon>
        <taxon>Hydrophiinae</taxon>
        <taxon>Notechis</taxon>
    </lineage>
</organism>
<dbReference type="InterPro" id="IPR030379">
    <property type="entry name" value="G_SEPTIN_dom"/>
</dbReference>
<dbReference type="InterPro" id="IPR036116">
    <property type="entry name" value="FN3_sf"/>
</dbReference>
<dbReference type="CDD" id="cd00063">
    <property type="entry name" value="FN3"/>
    <property type="match status" value="3"/>
</dbReference>
<dbReference type="PROSITE" id="PS50853">
    <property type="entry name" value="FN3"/>
    <property type="match status" value="3"/>
</dbReference>
<keyword evidence="1" id="KW-0547">Nucleotide-binding</keyword>
<dbReference type="InterPro" id="IPR013783">
    <property type="entry name" value="Ig-like_fold"/>
</dbReference>
<dbReference type="InterPro" id="IPR052090">
    <property type="entry name" value="Cytolytic_pore-forming_toxin"/>
</dbReference>
<dbReference type="SUPFAM" id="SSF49265">
    <property type="entry name" value="Fibronectin type III"/>
    <property type="match status" value="2"/>
</dbReference>
<dbReference type="PANTHER" id="PTHR31594:SF16">
    <property type="entry name" value="SI:CH211-281L24.3"/>
    <property type="match status" value="1"/>
</dbReference>
<comment type="similarity">
    <text evidence="1">Belongs to the TRAFAC class TrmE-Era-EngA-EngB-Septin-like GTPase superfamily. Septin GTPase family.</text>
</comment>
<dbReference type="InterPro" id="IPR027417">
    <property type="entry name" value="P-loop_NTPase"/>
</dbReference>
<dbReference type="InterPro" id="IPR048997">
    <property type="entry name" value="Stonustoxin-like_helical"/>
</dbReference>
<dbReference type="Pfam" id="PF00041">
    <property type="entry name" value="fn3"/>
    <property type="match status" value="3"/>
</dbReference>
<feature type="domain" description="Fibronectin type-III" evidence="2">
    <location>
        <begin position="964"/>
        <end position="1056"/>
    </location>
</feature>
<accession>A0A6J1V210</accession>
<protein>
    <submittedName>
        <fullName evidence="4">Uncharacterized protein LOC113419487</fullName>
    </submittedName>
</protein>
<evidence type="ECO:0000313" key="4">
    <source>
        <dbReference type="RefSeq" id="XP_026534678.1"/>
    </source>
</evidence>
<dbReference type="Gene3D" id="2.60.40.10">
    <property type="entry name" value="Immunoglobulins"/>
    <property type="match status" value="3"/>
</dbReference>
<dbReference type="SMART" id="SM00060">
    <property type="entry name" value="FN3"/>
    <property type="match status" value="3"/>
</dbReference>
<dbReference type="InterPro" id="IPR040581">
    <property type="entry name" value="Thioredoxin_11"/>
</dbReference>
<dbReference type="Gene3D" id="3.40.50.300">
    <property type="entry name" value="P-loop containing nucleotide triphosphate hydrolases"/>
    <property type="match status" value="1"/>
</dbReference>